<accession>A0A3N4LIE0</accession>
<gene>
    <name evidence="1" type="ORF">L211DRAFT_889947</name>
</gene>
<sequence length="299" mass="34163">PNPTKASTRPQQLADILSIYPILESFLSFSHRTNIVNLAQTCRTLHDILTTRVRALRNPLPRCTVNLKPCTLCNMQVCEDCRLETIELEKPSSVWSSRLYDYALVCGHTAASRERISKFLQLETSTTSQLETSTTSYVQVMHKIEHKLFCELCFCKRLPHIRKPVSEKRAEILGPTALCKELEWNTSLDVPKERALAVRYIMLEDLPEYYSTCACDRYNSGCERSPHMVKVEDVPANSELVGMVVLPASLPEGQNSWNNIIPLYVEVSIPAWGQEVQAGDHHVRSTWVPMRDFFGQRYF</sequence>
<evidence type="ECO:0000313" key="2">
    <source>
        <dbReference type="Proteomes" id="UP000267821"/>
    </source>
</evidence>
<reference evidence="1 2" key="1">
    <citation type="journal article" date="2018" name="Nat. Ecol. Evol.">
        <title>Pezizomycetes genomes reveal the molecular basis of ectomycorrhizal truffle lifestyle.</title>
        <authorList>
            <person name="Murat C."/>
            <person name="Payen T."/>
            <person name="Noel B."/>
            <person name="Kuo A."/>
            <person name="Morin E."/>
            <person name="Chen J."/>
            <person name="Kohler A."/>
            <person name="Krizsan K."/>
            <person name="Balestrini R."/>
            <person name="Da Silva C."/>
            <person name="Montanini B."/>
            <person name="Hainaut M."/>
            <person name="Levati E."/>
            <person name="Barry K.W."/>
            <person name="Belfiori B."/>
            <person name="Cichocki N."/>
            <person name="Clum A."/>
            <person name="Dockter R.B."/>
            <person name="Fauchery L."/>
            <person name="Guy J."/>
            <person name="Iotti M."/>
            <person name="Le Tacon F."/>
            <person name="Lindquist E.A."/>
            <person name="Lipzen A."/>
            <person name="Malagnac F."/>
            <person name="Mello A."/>
            <person name="Molinier V."/>
            <person name="Miyauchi S."/>
            <person name="Poulain J."/>
            <person name="Riccioni C."/>
            <person name="Rubini A."/>
            <person name="Sitrit Y."/>
            <person name="Splivallo R."/>
            <person name="Traeger S."/>
            <person name="Wang M."/>
            <person name="Zifcakova L."/>
            <person name="Wipf D."/>
            <person name="Zambonelli A."/>
            <person name="Paolocci F."/>
            <person name="Nowrousian M."/>
            <person name="Ottonello S."/>
            <person name="Baldrian P."/>
            <person name="Spatafora J.W."/>
            <person name="Henrissat B."/>
            <person name="Nagy L.G."/>
            <person name="Aury J.M."/>
            <person name="Wincker P."/>
            <person name="Grigoriev I.V."/>
            <person name="Bonfante P."/>
            <person name="Martin F.M."/>
        </authorList>
    </citation>
    <scope>NUCLEOTIDE SEQUENCE [LARGE SCALE GENOMIC DNA]</scope>
    <source>
        <strain evidence="1 2">ATCC MYA-4762</strain>
    </source>
</reference>
<protein>
    <submittedName>
        <fullName evidence="1">Uncharacterized protein</fullName>
    </submittedName>
</protein>
<name>A0A3N4LIE0_9PEZI</name>
<dbReference type="Proteomes" id="UP000267821">
    <property type="component" value="Unassembled WGS sequence"/>
</dbReference>
<dbReference type="InParanoid" id="A0A3N4LIE0"/>
<proteinExistence type="predicted"/>
<organism evidence="1 2">
    <name type="scientific">Terfezia boudieri ATCC MYA-4762</name>
    <dbReference type="NCBI Taxonomy" id="1051890"/>
    <lineage>
        <taxon>Eukaryota</taxon>
        <taxon>Fungi</taxon>
        <taxon>Dikarya</taxon>
        <taxon>Ascomycota</taxon>
        <taxon>Pezizomycotina</taxon>
        <taxon>Pezizomycetes</taxon>
        <taxon>Pezizales</taxon>
        <taxon>Pezizaceae</taxon>
        <taxon>Terfezia</taxon>
    </lineage>
</organism>
<feature type="non-terminal residue" evidence="1">
    <location>
        <position position="1"/>
    </location>
</feature>
<dbReference type="AlphaFoldDB" id="A0A3N4LIE0"/>
<evidence type="ECO:0000313" key="1">
    <source>
        <dbReference type="EMBL" id="RPB21212.1"/>
    </source>
</evidence>
<keyword evidence="2" id="KW-1185">Reference proteome</keyword>
<dbReference type="EMBL" id="ML121561">
    <property type="protein sequence ID" value="RPB21212.1"/>
    <property type="molecule type" value="Genomic_DNA"/>
</dbReference>